<gene>
    <name evidence="6" type="primary">tagA</name>
    <name evidence="6" type="ORF">TKV_c18860</name>
</gene>
<dbReference type="PANTHER" id="PTHR34136:SF1">
    <property type="entry name" value="UDP-N-ACETYL-D-MANNOSAMINURONIC ACID TRANSFERASE"/>
    <property type="match status" value="1"/>
</dbReference>
<dbReference type="Pfam" id="PF03808">
    <property type="entry name" value="Glyco_tran_WecG"/>
    <property type="match status" value="1"/>
</dbReference>
<dbReference type="NCBIfam" id="TIGR00696">
    <property type="entry name" value="wecG_tagA_cpsF"/>
    <property type="match status" value="1"/>
</dbReference>
<dbReference type="InterPro" id="IPR034714">
    <property type="entry name" value="TagA_TarA"/>
</dbReference>
<dbReference type="eggNOG" id="COG1922">
    <property type="taxonomic scope" value="Bacteria"/>
</dbReference>
<dbReference type="STRING" id="2325.TKV_c18860"/>
<dbReference type="EC" id="2.4.1.187" evidence="5"/>
<evidence type="ECO:0000256" key="3">
    <source>
        <dbReference type="ARBA" id="ARBA00022944"/>
    </source>
</evidence>
<dbReference type="KEGG" id="tki:TKV_c18860"/>
<dbReference type="PANTHER" id="PTHR34136">
    <property type="match status" value="1"/>
</dbReference>
<comment type="catalytic activity">
    <reaction evidence="5">
        <text>UDP-N-acetyl-alpha-D-mannosamine + N-acetyl-alpha-D-glucosaminyl-di-trans,octa-cis-undecaprenyl diphosphate = N-acetyl-beta-D-mannosaminyl-(1-&gt;4)-N-acetyl-alpha-D-glucosaminyl di-trans,octa-cis-undecaprenyl diphosphate + UDP + H(+)</text>
        <dbReference type="Rhea" id="RHEA:16053"/>
        <dbReference type="ChEBI" id="CHEBI:15378"/>
        <dbReference type="ChEBI" id="CHEBI:58223"/>
        <dbReference type="ChEBI" id="CHEBI:62959"/>
        <dbReference type="ChEBI" id="CHEBI:68623"/>
        <dbReference type="ChEBI" id="CHEBI:132210"/>
        <dbReference type="EC" id="2.4.1.187"/>
    </reaction>
</comment>
<keyword evidence="7" id="KW-1185">Reference proteome</keyword>
<evidence type="ECO:0000313" key="6">
    <source>
        <dbReference type="EMBL" id="AIS53035.1"/>
    </source>
</evidence>
<dbReference type="OrthoDB" id="9771846at2"/>
<keyword evidence="1 5" id="KW-0328">Glycosyltransferase</keyword>
<dbReference type="InterPro" id="IPR004629">
    <property type="entry name" value="WecG_TagA_CpsF"/>
</dbReference>
<protein>
    <recommendedName>
        <fullName evidence="5">N-acetylglucosaminyldiphosphoundecaprenol N-acetyl-beta-D-mannosaminyltransferase</fullName>
        <ecNumber evidence="5">2.4.1.187</ecNumber>
    </recommendedName>
    <alternativeName>
        <fullName evidence="5">N-acetylmannosaminyltransferase</fullName>
    </alternativeName>
    <alternativeName>
        <fullName evidence="5">UDP-N-acetylmannosamine transferase</fullName>
    </alternativeName>
    <alternativeName>
        <fullName evidence="5">UDP-N-acetylmannosamine:N-acetylglucosaminyl pyrophosphorylundecaprenol N-acetylmannosaminyltransferase</fullName>
    </alternativeName>
</protein>
<comment type="pathway">
    <text evidence="5">Cell wall biogenesis; teichoic acid biosynthesis.</text>
</comment>
<proteinExistence type="inferred from homology"/>
<evidence type="ECO:0000256" key="1">
    <source>
        <dbReference type="ARBA" id="ARBA00022676"/>
    </source>
</evidence>
<keyword evidence="3 5" id="KW-0777">Teichoic acid biosynthesis</keyword>
<sequence>MERLDIFGVPIDRVTMRHAVEVLDDFLKEDKLHIVATPNAEIVMMAQKDKEYMEILNNTDLNVPDGSGIVFASKVFKKPLSERVAGFDLMMEFIKDISSKNVKIYLLGAAPQIAEQARVNLEKLYPSVKIVGTHHGYFTQEEESEILEEINNSGAEVLFVALGAPKQEKWIYRNRDKLKVKIAMGVGGSFDVIAGKVKRAPYIYRKLGLEWLYRLIKEPWRYKRMMALPKFALKVLLHKRKVDIR</sequence>
<dbReference type="HOGENOM" id="CLU_063203_3_1_9"/>
<name>A0A097AT67_THEKI</name>
<evidence type="ECO:0000256" key="2">
    <source>
        <dbReference type="ARBA" id="ARBA00022679"/>
    </source>
</evidence>
<dbReference type="HAMAP" id="MF_02070">
    <property type="entry name" value="TagA_TarA"/>
    <property type="match status" value="1"/>
</dbReference>
<comment type="function">
    <text evidence="5">Catalyzes the conversion of GlcNAc-PP-undecaprenol into ManNAc-GlcNAc-PP-undecaprenol, the first committed lipid intermediate in the de novo synthesis of teichoic acid.</text>
</comment>
<dbReference type="Proteomes" id="UP000029669">
    <property type="component" value="Chromosome"/>
</dbReference>
<keyword evidence="4 5" id="KW-0961">Cell wall biogenesis/degradation</keyword>
<dbReference type="GO" id="GO:0019350">
    <property type="term" value="P:teichoic acid biosynthetic process"/>
    <property type="evidence" value="ECO:0007669"/>
    <property type="project" value="UniProtKB-UniRule"/>
</dbReference>
<dbReference type="GO" id="GO:0071555">
    <property type="term" value="P:cell wall organization"/>
    <property type="evidence" value="ECO:0007669"/>
    <property type="project" value="UniProtKB-KW"/>
</dbReference>
<evidence type="ECO:0000313" key="7">
    <source>
        <dbReference type="Proteomes" id="UP000029669"/>
    </source>
</evidence>
<dbReference type="AlphaFoldDB" id="A0A097AT67"/>
<reference evidence="7" key="1">
    <citation type="journal article" date="2015" name="Genome Announc.">
        <title>Whole-Genome Sequences of 80 Environmental and Clinical Isolates of Burkholderia pseudomallei.</title>
        <authorList>
            <person name="Johnson S.L."/>
            <person name="Baker A.L."/>
            <person name="Chain P.S."/>
            <person name="Currie B.J."/>
            <person name="Daligault H.E."/>
            <person name="Davenport K.W."/>
            <person name="Davis C.B."/>
            <person name="Inglis T.J."/>
            <person name="Kaestli M."/>
            <person name="Koren S."/>
            <person name="Mayo M."/>
            <person name="Merritt A.J."/>
            <person name="Price E.P."/>
            <person name="Sarovich D.S."/>
            <person name="Warner J."/>
            <person name="Rosovitz M.J."/>
        </authorList>
    </citation>
    <scope>NUCLEOTIDE SEQUENCE [LARGE SCALE GENOMIC DNA]</scope>
    <source>
        <strain evidence="7">DSM 2030</strain>
    </source>
</reference>
<comment type="similarity">
    <text evidence="5">Belongs to the glycosyltransferase 26 family. TagA/TarA subfamily.</text>
</comment>
<dbReference type="RefSeq" id="WP_049685679.1">
    <property type="nucleotide sequence ID" value="NZ_CP009170.1"/>
</dbReference>
<organism evidence="6 7">
    <name type="scientific">Thermoanaerobacter kivui</name>
    <name type="common">Acetogenium kivui</name>
    <dbReference type="NCBI Taxonomy" id="2325"/>
    <lineage>
        <taxon>Bacteria</taxon>
        <taxon>Bacillati</taxon>
        <taxon>Bacillota</taxon>
        <taxon>Clostridia</taxon>
        <taxon>Thermoanaerobacterales</taxon>
        <taxon>Thermoanaerobacteraceae</taxon>
        <taxon>Thermoanaerobacter</taxon>
    </lineage>
</organism>
<dbReference type="EMBL" id="CP009170">
    <property type="protein sequence ID" value="AIS53035.1"/>
    <property type="molecule type" value="Genomic_DNA"/>
</dbReference>
<accession>A0A097AT67</accession>
<dbReference type="GO" id="GO:0047244">
    <property type="term" value="F:N-acetylglucosaminyldiphosphoundecaprenol N-acetyl-beta-D-mannosaminyltransferase activity"/>
    <property type="evidence" value="ECO:0007669"/>
    <property type="project" value="UniProtKB-UniRule"/>
</dbReference>
<keyword evidence="2 5" id="KW-0808">Transferase</keyword>
<evidence type="ECO:0000256" key="4">
    <source>
        <dbReference type="ARBA" id="ARBA00023316"/>
    </source>
</evidence>
<dbReference type="UniPathway" id="UPA00632"/>
<dbReference type="CDD" id="cd06533">
    <property type="entry name" value="Glyco_transf_WecG_TagA"/>
    <property type="match status" value="1"/>
</dbReference>
<evidence type="ECO:0000256" key="5">
    <source>
        <dbReference type="HAMAP-Rule" id="MF_02070"/>
    </source>
</evidence>